<feature type="transmembrane region" description="Helical" evidence="12">
    <location>
        <begin position="113"/>
        <end position="138"/>
    </location>
</feature>
<evidence type="ECO:0000259" key="13">
    <source>
        <dbReference type="PROSITE" id="PS50262"/>
    </source>
</evidence>
<dbReference type="Pfam" id="PF00001">
    <property type="entry name" value="7tm_1"/>
    <property type="match status" value="2"/>
</dbReference>
<feature type="region of interest" description="Disordered" evidence="11">
    <location>
        <begin position="1"/>
        <end position="23"/>
    </location>
</feature>
<feature type="compositionally biased region" description="Polar residues" evidence="11">
    <location>
        <begin position="1"/>
        <end position="11"/>
    </location>
</feature>
<dbReference type="PRINTS" id="PR00237">
    <property type="entry name" value="GPCRRHODOPSN"/>
</dbReference>
<evidence type="ECO:0000256" key="2">
    <source>
        <dbReference type="ARBA" id="ARBA00022475"/>
    </source>
</evidence>
<dbReference type="InterPro" id="IPR017452">
    <property type="entry name" value="GPCR_Rhodpsn_7TM"/>
</dbReference>
<feature type="transmembrane region" description="Helical" evidence="12">
    <location>
        <begin position="229"/>
        <end position="254"/>
    </location>
</feature>
<evidence type="ECO:0000256" key="6">
    <source>
        <dbReference type="ARBA" id="ARBA00023136"/>
    </source>
</evidence>
<organism evidence="14 15">
    <name type="scientific">Pocillopora damicornis</name>
    <name type="common">Cauliflower coral</name>
    <name type="synonym">Millepora damicornis</name>
    <dbReference type="NCBI Taxonomy" id="46731"/>
    <lineage>
        <taxon>Eukaryota</taxon>
        <taxon>Metazoa</taxon>
        <taxon>Cnidaria</taxon>
        <taxon>Anthozoa</taxon>
        <taxon>Hexacorallia</taxon>
        <taxon>Scleractinia</taxon>
        <taxon>Astrocoeniina</taxon>
        <taxon>Pocilloporidae</taxon>
        <taxon>Pocillopora</taxon>
    </lineage>
</organism>
<keyword evidence="2" id="KW-1003">Cell membrane</keyword>
<evidence type="ECO:0000256" key="7">
    <source>
        <dbReference type="ARBA" id="ARBA00023170"/>
    </source>
</evidence>
<keyword evidence="8" id="KW-0325">Glycoprotein</keyword>
<keyword evidence="7 10" id="KW-0675">Receptor</keyword>
<evidence type="ECO:0000313" key="14">
    <source>
        <dbReference type="EMBL" id="RMX41040.1"/>
    </source>
</evidence>
<evidence type="ECO:0000256" key="5">
    <source>
        <dbReference type="ARBA" id="ARBA00023040"/>
    </source>
</evidence>
<dbReference type="GO" id="GO:0005886">
    <property type="term" value="C:plasma membrane"/>
    <property type="evidence" value="ECO:0007669"/>
    <property type="project" value="UniProtKB-SubCell"/>
</dbReference>
<dbReference type="OMA" id="YYWRSWR"/>
<dbReference type="PROSITE" id="PS50262">
    <property type="entry name" value="G_PROTEIN_RECEP_F1_2"/>
    <property type="match status" value="1"/>
</dbReference>
<feature type="transmembrane region" description="Helical" evidence="12">
    <location>
        <begin position="269"/>
        <end position="289"/>
    </location>
</feature>
<name>A0A3M6TI37_POCDA</name>
<evidence type="ECO:0000256" key="3">
    <source>
        <dbReference type="ARBA" id="ARBA00022692"/>
    </source>
</evidence>
<dbReference type="STRING" id="46731.A0A3M6TI37"/>
<evidence type="ECO:0000256" key="9">
    <source>
        <dbReference type="ARBA" id="ARBA00023224"/>
    </source>
</evidence>
<dbReference type="PANTHER" id="PTHR24246:SF27">
    <property type="entry name" value="ADENOSINE RECEPTOR, ISOFORM A"/>
    <property type="match status" value="1"/>
</dbReference>
<dbReference type="InterPro" id="IPR000276">
    <property type="entry name" value="GPCR_Rhodpsn"/>
</dbReference>
<dbReference type="GO" id="GO:0004930">
    <property type="term" value="F:G protein-coupled receptor activity"/>
    <property type="evidence" value="ECO:0007669"/>
    <property type="project" value="UniProtKB-KW"/>
</dbReference>
<protein>
    <recommendedName>
        <fullName evidence="13">G-protein coupled receptors family 1 profile domain-containing protein</fullName>
    </recommendedName>
</protein>
<keyword evidence="4 12" id="KW-1133">Transmembrane helix</keyword>
<dbReference type="PANTHER" id="PTHR24246">
    <property type="entry name" value="OLFACTORY RECEPTOR AND ADENOSINE RECEPTOR"/>
    <property type="match status" value="1"/>
</dbReference>
<dbReference type="Gene3D" id="1.20.1070.10">
    <property type="entry name" value="Rhodopsin 7-helix transmembrane proteins"/>
    <property type="match status" value="1"/>
</dbReference>
<dbReference type="Proteomes" id="UP000275408">
    <property type="component" value="Unassembled WGS sequence"/>
</dbReference>
<evidence type="ECO:0000313" key="15">
    <source>
        <dbReference type="Proteomes" id="UP000275408"/>
    </source>
</evidence>
<dbReference type="AlphaFoldDB" id="A0A3M6TI37"/>
<proteinExistence type="inferred from homology"/>
<gene>
    <name evidence="14" type="ORF">pdam_00003286</name>
</gene>
<evidence type="ECO:0000256" key="12">
    <source>
        <dbReference type="SAM" id="Phobius"/>
    </source>
</evidence>
<keyword evidence="9 10" id="KW-0807">Transducer</keyword>
<accession>A0A3M6TI37</accession>
<reference evidence="14 15" key="1">
    <citation type="journal article" date="2018" name="Sci. Rep.">
        <title>Comparative analysis of the Pocillopora damicornis genome highlights role of immune system in coral evolution.</title>
        <authorList>
            <person name="Cunning R."/>
            <person name="Bay R.A."/>
            <person name="Gillette P."/>
            <person name="Baker A.C."/>
            <person name="Traylor-Knowles N."/>
        </authorList>
    </citation>
    <scope>NUCLEOTIDE SEQUENCE [LARGE SCALE GENOMIC DNA]</scope>
    <source>
        <strain evidence="14">RSMAS</strain>
        <tissue evidence="14">Whole animal</tissue>
    </source>
</reference>
<dbReference type="CDD" id="cd00637">
    <property type="entry name" value="7tm_classA_rhodopsin-like"/>
    <property type="match status" value="1"/>
</dbReference>
<keyword evidence="6 12" id="KW-0472">Membrane</keyword>
<feature type="transmembrane region" description="Helical" evidence="12">
    <location>
        <begin position="177"/>
        <end position="200"/>
    </location>
</feature>
<comment type="caution">
    <text evidence="14">The sequence shown here is derived from an EMBL/GenBank/DDBJ whole genome shotgun (WGS) entry which is preliminary data.</text>
</comment>
<dbReference type="EMBL" id="RCHS01003527">
    <property type="protein sequence ID" value="RMX41040.1"/>
    <property type="molecule type" value="Genomic_DNA"/>
</dbReference>
<evidence type="ECO:0000256" key="10">
    <source>
        <dbReference type="RuleBase" id="RU000688"/>
    </source>
</evidence>
<evidence type="ECO:0000256" key="11">
    <source>
        <dbReference type="SAM" id="MobiDB-lite"/>
    </source>
</evidence>
<keyword evidence="5 10" id="KW-0297">G-protein coupled receptor</keyword>
<comment type="similarity">
    <text evidence="10">Belongs to the G-protein coupled receptor 1 family.</text>
</comment>
<evidence type="ECO:0000256" key="4">
    <source>
        <dbReference type="ARBA" id="ARBA00022989"/>
    </source>
</evidence>
<keyword evidence="3 10" id="KW-0812">Transmembrane</keyword>
<feature type="transmembrane region" description="Helical" evidence="12">
    <location>
        <begin position="150"/>
        <end position="171"/>
    </location>
</feature>
<feature type="domain" description="G-protein coupled receptors family 1 profile" evidence="13">
    <location>
        <begin position="52"/>
        <end position="288"/>
    </location>
</feature>
<evidence type="ECO:0000256" key="1">
    <source>
        <dbReference type="ARBA" id="ARBA00004651"/>
    </source>
</evidence>
<feature type="transmembrane region" description="Helical" evidence="12">
    <location>
        <begin position="38"/>
        <end position="61"/>
    </location>
</feature>
<feature type="transmembrane region" description="Helical" evidence="12">
    <location>
        <begin position="73"/>
        <end position="101"/>
    </location>
</feature>
<dbReference type="PROSITE" id="PS00237">
    <property type="entry name" value="G_PROTEIN_RECEP_F1_1"/>
    <property type="match status" value="1"/>
</dbReference>
<comment type="subcellular location">
    <subcellularLocation>
        <location evidence="1">Cell membrane</location>
        <topology evidence="1">Multi-pass membrane protein</topology>
    </subcellularLocation>
</comment>
<dbReference type="SMART" id="SM01381">
    <property type="entry name" value="7TM_GPCR_Srsx"/>
    <property type="match status" value="1"/>
</dbReference>
<keyword evidence="15" id="KW-1185">Reference proteome</keyword>
<dbReference type="OrthoDB" id="5966748at2759"/>
<sequence>MSFNNTGYTVFSNSSSVSSNRLENRPPLGLDTSEVKGLAGVNAVASIIGTVGNLLVCFVVKKFRFLGRPKAELFIASLAVADLLVCVFAQPMYVLFLYGLLPTQLNMIRTAVTWISTLVSVSHLFSISIERFLSLFFLHRHRFFITDHTIWKSIVFTWLVAISFGAPASILRKARHIAQYFVIAILLIMPVLYAGIFYIVRLQQQRIGKQIPAQKLSNSQKSFAKERKILYMIAVVVGAFYVCITPLIVLPFFFSVGASPAVLKHAKRAFPWVNTMAFCNSSLNPYVYYWRSWRFRLVIEKMLRRMFEKR</sequence>
<dbReference type="SUPFAM" id="SSF81321">
    <property type="entry name" value="Family A G protein-coupled receptor-like"/>
    <property type="match status" value="1"/>
</dbReference>
<evidence type="ECO:0000256" key="8">
    <source>
        <dbReference type="ARBA" id="ARBA00023180"/>
    </source>
</evidence>